<feature type="domain" description="N-acetyltransferase" evidence="1">
    <location>
        <begin position="30"/>
        <end position="115"/>
    </location>
</feature>
<reference evidence="2 3" key="1">
    <citation type="journal article" date="2014" name="Genome Announc.">
        <title>Draft Genome Sequences of a Phylogenetically Diverse Suite of Pseudomonas syringae Strains from Multiple Source Populations.</title>
        <authorList>
            <person name="Baltrus D.A."/>
            <person name="Yourstone S."/>
            <person name="Lind A."/>
            <person name="Guilbaud C."/>
            <person name="Sands D.C."/>
            <person name="Jones C.D."/>
            <person name="Morris C.E."/>
            <person name="Dangl J.L."/>
        </authorList>
    </citation>
    <scope>NUCLEOTIDE SEQUENCE [LARGE SCALE GENOMIC DNA]</scope>
    <source>
        <strain evidence="2 3">CC1524</strain>
    </source>
</reference>
<evidence type="ECO:0000259" key="1">
    <source>
        <dbReference type="PROSITE" id="PS51729"/>
    </source>
</evidence>
<dbReference type="PROSITE" id="PS51729">
    <property type="entry name" value="GNAT_YJDJ"/>
    <property type="match status" value="1"/>
</dbReference>
<accession>A0ABX6HEF9</accession>
<name>A0ABX6HEF9_9PSED</name>
<proteinExistence type="predicted"/>
<dbReference type="Pfam" id="PF14542">
    <property type="entry name" value="Acetyltransf_CG"/>
    <property type="match status" value="1"/>
</dbReference>
<protein>
    <submittedName>
        <fullName evidence="2">N-acetyltransferase</fullName>
    </submittedName>
</protein>
<dbReference type="InterPro" id="IPR031165">
    <property type="entry name" value="GNAT_YJDJ"/>
</dbReference>
<evidence type="ECO:0000313" key="2">
    <source>
        <dbReference type="EMBL" id="QHF03935.1"/>
    </source>
</evidence>
<dbReference type="EMBL" id="CP047265">
    <property type="protein sequence ID" value="QHF03935.1"/>
    <property type="molecule type" value="Genomic_DNA"/>
</dbReference>
<dbReference type="PANTHER" id="PTHR31435:SF9">
    <property type="entry name" value="PROTEIN NATD1"/>
    <property type="match status" value="1"/>
</dbReference>
<dbReference type="InterPro" id="IPR016181">
    <property type="entry name" value="Acyl_CoA_acyltransferase"/>
</dbReference>
<dbReference type="Gene3D" id="3.40.630.30">
    <property type="match status" value="1"/>
</dbReference>
<dbReference type="PANTHER" id="PTHR31435">
    <property type="entry name" value="PROTEIN NATD1"/>
    <property type="match status" value="1"/>
</dbReference>
<dbReference type="SUPFAM" id="SSF55729">
    <property type="entry name" value="Acyl-CoA N-acyltransferases (Nat)"/>
    <property type="match status" value="1"/>
</dbReference>
<gene>
    <name evidence="2" type="ORF">N015_16550</name>
</gene>
<sequence>MFLRRKKIGKVGVKFQDPRGVAMSEALSIHHDQTGHQFEINIDGHRAYLTYMDLGKQTLDFYRTFVPDALRGRGIAAALTEEALNYADSLGYTVIASCSYVERYMERHHRQAAKI</sequence>
<keyword evidence="3" id="KW-1185">Reference proteome</keyword>
<evidence type="ECO:0000313" key="3">
    <source>
        <dbReference type="Proteomes" id="UP000464644"/>
    </source>
</evidence>
<dbReference type="Proteomes" id="UP000464644">
    <property type="component" value="Chromosome"/>
</dbReference>
<organism evidence="2 3">
    <name type="scientific">Pseudomonas asturiensis</name>
    <dbReference type="NCBI Taxonomy" id="1190415"/>
    <lineage>
        <taxon>Bacteria</taxon>
        <taxon>Pseudomonadati</taxon>
        <taxon>Pseudomonadota</taxon>
        <taxon>Gammaproteobacteria</taxon>
        <taxon>Pseudomonadales</taxon>
        <taxon>Pseudomonadaceae</taxon>
        <taxon>Pseudomonas</taxon>
    </lineage>
</organism>
<dbReference type="InterPro" id="IPR045057">
    <property type="entry name" value="Gcn5-rel_NAT"/>
</dbReference>
<dbReference type="CDD" id="cd04301">
    <property type="entry name" value="NAT_SF"/>
    <property type="match status" value="1"/>
</dbReference>